<keyword evidence="3" id="KW-1185">Reference proteome</keyword>
<feature type="region of interest" description="Disordered" evidence="1">
    <location>
        <begin position="64"/>
        <end position="110"/>
    </location>
</feature>
<gene>
    <name evidence="2" type="ORF">C482_14489</name>
</gene>
<feature type="compositionally biased region" description="Acidic residues" evidence="1">
    <location>
        <begin position="157"/>
        <end position="200"/>
    </location>
</feature>
<dbReference type="Proteomes" id="UP000011693">
    <property type="component" value="Unassembled WGS sequence"/>
</dbReference>
<dbReference type="OrthoDB" id="206276at2157"/>
<feature type="region of interest" description="Disordered" evidence="1">
    <location>
        <begin position="236"/>
        <end position="293"/>
    </location>
</feature>
<dbReference type="AlphaFoldDB" id="M0AGI8"/>
<organism evidence="2 3">
    <name type="scientific">Natrialba chahannaoensis JCM 10990</name>
    <dbReference type="NCBI Taxonomy" id="1227492"/>
    <lineage>
        <taxon>Archaea</taxon>
        <taxon>Methanobacteriati</taxon>
        <taxon>Methanobacteriota</taxon>
        <taxon>Stenosarchaea group</taxon>
        <taxon>Halobacteria</taxon>
        <taxon>Halobacteriales</taxon>
        <taxon>Natrialbaceae</taxon>
        <taxon>Natrialba</taxon>
    </lineage>
</organism>
<feature type="compositionally biased region" description="Acidic residues" evidence="1">
    <location>
        <begin position="238"/>
        <end position="293"/>
    </location>
</feature>
<comment type="caution">
    <text evidence="2">The sequence shown here is derived from an EMBL/GenBank/DDBJ whole genome shotgun (WGS) entry which is preliminary data.</text>
</comment>
<reference evidence="2 3" key="1">
    <citation type="journal article" date="2014" name="PLoS Genet.">
        <title>Phylogenetically driven sequencing of extremely halophilic archaea reveals strategies for static and dynamic osmo-response.</title>
        <authorList>
            <person name="Becker E.A."/>
            <person name="Seitzer P.M."/>
            <person name="Tritt A."/>
            <person name="Larsen D."/>
            <person name="Krusor M."/>
            <person name="Yao A.I."/>
            <person name="Wu D."/>
            <person name="Madern D."/>
            <person name="Eisen J.A."/>
            <person name="Darling A.E."/>
            <person name="Facciotti M.T."/>
        </authorList>
    </citation>
    <scope>NUCLEOTIDE SEQUENCE [LARGE SCALE GENOMIC DNA]</scope>
    <source>
        <strain evidence="2 3">JCM 10990</strain>
    </source>
</reference>
<feature type="compositionally biased region" description="Acidic residues" evidence="1">
    <location>
        <begin position="78"/>
        <end position="103"/>
    </location>
</feature>
<dbReference type="EMBL" id="AOIN01000078">
    <property type="protein sequence ID" value="ELY96987.1"/>
    <property type="molecule type" value="Genomic_DNA"/>
</dbReference>
<feature type="region of interest" description="Disordered" evidence="1">
    <location>
        <begin position="125"/>
        <end position="201"/>
    </location>
</feature>
<name>M0AGI8_9EURY</name>
<dbReference type="RefSeq" id="WP_006168386.1">
    <property type="nucleotide sequence ID" value="NZ_AOIN01000078.1"/>
</dbReference>
<evidence type="ECO:0000256" key="1">
    <source>
        <dbReference type="SAM" id="MobiDB-lite"/>
    </source>
</evidence>
<dbReference type="PATRIC" id="fig|1227492.4.peg.2876"/>
<evidence type="ECO:0000313" key="3">
    <source>
        <dbReference type="Proteomes" id="UP000011693"/>
    </source>
</evidence>
<sequence length="293" mass="30380">MSEDSSLKQLVADEVSEQLEVTDLIDGGSLEDGIDAGEIGAAVGRQFGEQVGRNVGASVGGEIHEVLSSAVQERGEGGEEDTEAEAEADETETETEATAEADEDGRIPTQLLSELAAAIRRGVATALEGSDARESAESVAQNVADGTSLEGVVDEATGGEDAEADEADTDDGGAEDEEADEAEDQQETDESGLEQSAEDLENLRRETLVDFLGVMSYEDLQSVAKEVGVKANLSREEMTDEIVDTVTDDDGGTADDGADGNGDEADEGDGDGADSEDAEDDDATEDDTGNESE</sequence>
<dbReference type="STRING" id="1227492.C482_14489"/>
<proteinExistence type="predicted"/>
<accession>M0AGI8</accession>
<protein>
    <submittedName>
        <fullName evidence="2">Uncharacterized protein</fullName>
    </submittedName>
</protein>
<evidence type="ECO:0000313" key="2">
    <source>
        <dbReference type="EMBL" id="ELY96987.1"/>
    </source>
</evidence>